<evidence type="ECO:0000313" key="3">
    <source>
        <dbReference type="Proteomes" id="UP000813463"/>
    </source>
</evidence>
<dbReference type="InterPro" id="IPR036282">
    <property type="entry name" value="Glutathione-S-Trfase_C_sf"/>
</dbReference>
<dbReference type="SUPFAM" id="SSF47616">
    <property type="entry name" value="GST C-terminal domain-like"/>
    <property type="match status" value="1"/>
</dbReference>
<gene>
    <name evidence="4" type="primary">LOC110775490</name>
</gene>
<dbReference type="InterPro" id="IPR045073">
    <property type="entry name" value="Omega/Tau-like"/>
</dbReference>
<comment type="subcellular location">
    <subcellularLocation>
        <location evidence="1">Cytoplasm</location>
        <location evidence="1">Cytosol</location>
    </subcellularLocation>
</comment>
<dbReference type="EC" id="2.5.1.18" evidence="1"/>
<dbReference type="GO" id="GO:0006749">
    <property type="term" value="P:glutathione metabolic process"/>
    <property type="evidence" value="ECO:0007669"/>
    <property type="project" value="InterPro"/>
</dbReference>
<dbReference type="GO" id="GO:0005829">
    <property type="term" value="C:cytosol"/>
    <property type="evidence" value="ECO:0007669"/>
    <property type="project" value="UniProtKB-SubCell"/>
</dbReference>
<evidence type="ECO:0000313" key="4">
    <source>
        <dbReference type="RefSeq" id="XP_021835783.1"/>
    </source>
</evidence>
<dbReference type="InterPro" id="IPR010987">
    <property type="entry name" value="Glutathione-S-Trfase_C-like"/>
</dbReference>
<feature type="domain" description="GST C-terminal" evidence="2">
    <location>
        <begin position="1"/>
        <end position="112"/>
    </location>
</feature>
<sequence length="126" mass="14194">MQWFPSLQGTTKAQTEEAKEATLEKTTQGLSLIEDAFVKCNQGKSFFGGDSIVYLDIAFGSYLGWLRVTEKTNNIELLNKEKMRNLLVWADKFCADDSVKDYMLDTAKLAEFSEIIFARFKAAAST</sequence>
<dbReference type="AlphaFoldDB" id="A0A9R0HRU6"/>
<dbReference type="InterPro" id="IPR054416">
    <property type="entry name" value="GST_UstS-like_C"/>
</dbReference>
<dbReference type="PANTHER" id="PTHR11260">
    <property type="entry name" value="GLUTATHIONE S-TRANSFERASE, GST, SUPERFAMILY, GST DOMAIN CONTAINING"/>
    <property type="match status" value="1"/>
</dbReference>
<dbReference type="KEGG" id="soe:110775490"/>
<dbReference type="InterPro" id="IPR045074">
    <property type="entry name" value="GST_C_Tau"/>
</dbReference>
<reference evidence="3" key="1">
    <citation type="journal article" date="2021" name="Nat. Commun.">
        <title>Genomic analyses provide insights into spinach domestication and the genetic basis of agronomic traits.</title>
        <authorList>
            <person name="Cai X."/>
            <person name="Sun X."/>
            <person name="Xu C."/>
            <person name="Sun H."/>
            <person name="Wang X."/>
            <person name="Ge C."/>
            <person name="Zhang Z."/>
            <person name="Wang Q."/>
            <person name="Fei Z."/>
            <person name="Jiao C."/>
            <person name="Wang Q."/>
        </authorList>
    </citation>
    <scope>NUCLEOTIDE SEQUENCE [LARGE SCALE GENOMIC DNA]</scope>
    <source>
        <strain evidence="3">cv. Varoflay</strain>
    </source>
</reference>
<protein>
    <recommendedName>
        <fullName evidence="1">Glutathione S-transferase</fullName>
        <ecNumber evidence="1">2.5.1.18</ecNumber>
    </recommendedName>
</protein>
<dbReference type="Pfam" id="PF22041">
    <property type="entry name" value="GST_C_7"/>
    <property type="match status" value="1"/>
</dbReference>
<keyword evidence="1" id="KW-0963">Cytoplasm</keyword>
<comment type="function">
    <text evidence="1">Is involved in the conjugation of reduced glutathione to a wide number of exogenous and endogenous hydrophobic electrophiles.</text>
</comment>
<dbReference type="PROSITE" id="PS50405">
    <property type="entry name" value="GST_CTER"/>
    <property type="match status" value="1"/>
</dbReference>
<reference evidence="4" key="2">
    <citation type="submission" date="2025-08" db="UniProtKB">
        <authorList>
            <consortium name="RefSeq"/>
        </authorList>
    </citation>
    <scope>IDENTIFICATION</scope>
    <source>
        <tissue evidence="4">Leaf</tissue>
    </source>
</reference>
<keyword evidence="1" id="KW-0808">Transferase</keyword>
<dbReference type="CDD" id="cd03185">
    <property type="entry name" value="GST_C_Tau"/>
    <property type="match status" value="1"/>
</dbReference>
<evidence type="ECO:0000256" key="1">
    <source>
        <dbReference type="RuleBase" id="RU369102"/>
    </source>
</evidence>
<comment type="catalytic activity">
    <reaction evidence="1">
        <text>RX + glutathione = an S-substituted glutathione + a halide anion + H(+)</text>
        <dbReference type="Rhea" id="RHEA:16437"/>
        <dbReference type="ChEBI" id="CHEBI:15378"/>
        <dbReference type="ChEBI" id="CHEBI:16042"/>
        <dbReference type="ChEBI" id="CHEBI:17792"/>
        <dbReference type="ChEBI" id="CHEBI:57925"/>
        <dbReference type="ChEBI" id="CHEBI:90779"/>
        <dbReference type="EC" id="2.5.1.18"/>
    </reaction>
</comment>
<dbReference type="Proteomes" id="UP000813463">
    <property type="component" value="Chromosome 1"/>
</dbReference>
<dbReference type="RefSeq" id="XP_021835783.1">
    <property type="nucleotide sequence ID" value="XM_021980091.1"/>
</dbReference>
<evidence type="ECO:0000259" key="2">
    <source>
        <dbReference type="PROSITE" id="PS50405"/>
    </source>
</evidence>
<dbReference type="PANTHER" id="PTHR11260:SF615">
    <property type="entry name" value="GLUTATHIONE S-TRANSFERASE U17"/>
    <property type="match status" value="1"/>
</dbReference>
<accession>A0A9R0HRU6</accession>
<keyword evidence="3" id="KW-1185">Reference proteome</keyword>
<comment type="similarity">
    <text evidence="1">Belongs to the GST superfamily.</text>
</comment>
<dbReference type="Gene3D" id="1.20.1050.10">
    <property type="match status" value="1"/>
</dbReference>
<dbReference type="GeneID" id="110775490"/>
<proteinExistence type="inferred from homology"/>
<name>A0A9R0HRU6_SPIOL</name>
<dbReference type="GO" id="GO:0004364">
    <property type="term" value="F:glutathione transferase activity"/>
    <property type="evidence" value="ECO:0007669"/>
    <property type="project" value="UniProtKB-UniRule"/>
</dbReference>
<dbReference type="OrthoDB" id="4951845at2759"/>
<organism evidence="3 4">
    <name type="scientific">Spinacia oleracea</name>
    <name type="common">Spinach</name>
    <dbReference type="NCBI Taxonomy" id="3562"/>
    <lineage>
        <taxon>Eukaryota</taxon>
        <taxon>Viridiplantae</taxon>
        <taxon>Streptophyta</taxon>
        <taxon>Embryophyta</taxon>
        <taxon>Tracheophyta</taxon>
        <taxon>Spermatophyta</taxon>
        <taxon>Magnoliopsida</taxon>
        <taxon>eudicotyledons</taxon>
        <taxon>Gunneridae</taxon>
        <taxon>Pentapetalae</taxon>
        <taxon>Caryophyllales</taxon>
        <taxon>Chenopodiaceae</taxon>
        <taxon>Chenopodioideae</taxon>
        <taxon>Anserineae</taxon>
        <taxon>Spinacia</taxon>
    </lineage>
</organism>